<dbReference type="AlphaFoldDB" id="A0A9X0QFG1"/>
<accession>A0A9X0QFG1</accession>
<name>A0A9X0QFG1_9BACT</name>
<keyword evidence="2" id="KW-1185">Reference proteome</keyword>
<dbReference type="Gene3D" id="3.40.50.150">
    <property type="entry name" value="Vaccinia Virus protein VP39"/>
    <property type="match status" value="1"/>
</dbReference>
<dbReference type="RefSeq" id="WP_183977961.1">
    <property type="nucleotide sequence ID" value="NZ_JACHEB010000006.1"/>
</dbReference>
<protein>
    <submittedName>
        <fullName evidence="1">Uncharacterized protein</fullName>
    </submittedName>
</protein>
<organism evidence="1 2">
    <name type="scientific">Tunturiibacter gelidiferens</name>
    <dbReference type="NCBI Taxonomy" id="3069689"/>
    <lineage>
        <taxon>Bacteria</taxon>
        <taxon>Pseudomonadati</taxon>
        <taxon>Acidobacteriota</taxon>
        <taxon>Terriglobia</taxon>
        <taxon>Terriglobales</taxon>
        <taxon>Acidobacteriaceae</taxon>
        <taxon>Tunturiibacter</taxon>
    </lineage>
</organism>
<reference evidence="1 2" key="1">
    <citation type="submission" date="2020-08" db="EMBL/GenBank/DDBJ databases">
        <title>Genomic Encyclopedia of Type Strains, Phase IV (KMG-V): Genome sequencing to study the core and pangenomes of soil and plant-associated prokaryotes.</title>
        <authorList>
            <person name="Whitman W."/>
        </authorList>
    </citation>
    <scope>NUCLEOTIDE SEQUENCE [LARGE SCALE GENOMIC DNA]</scope>
    <source>
        <strain evidence="1 2">X5P2</strain>
    </source>
</reference>
<dbReference type="EMBL" id="JACHEB010000006">
    <property type="protein sequence ID" value="MBB5329476.1"/>
    <property type="molecule type" value="Genomic_DNA"/>
</dbReference>
<dbReference type="InterPro" id="IPR029063">
    <property type="entry name" value="SAM-dependent_MTases_sf"/>
</dbReference>
<comment type="caution">
    <text evidence="1">The sequence shown here is derived from an EMBL/GenBank/DDBJ whole genome shotgun (WGS) entry which is preliminary data.</text>
</comment>
<evidence type="ECO:0000313" key="1">
    <source>
        <dbReference type="EMBL" id="MBB5329476.1"/>
    </source>
</evidence>
<dbReference type="Proteomes" id="UP000535182">
    <property type="component" value="Unassembled WGS sequence"/>
</dbReference>
<proteinExistence type="predicted"/>
<sequence length="280" mass="31572">MNLLDRFLVQLAHPLPFRRRLVRKLLSQVEIGSFETRLRVGAFPRPHYAMCLYYAALQAKHLGYRAISAVELGVAGGSGLLCMSELARTIHKELGVEILVTGFDAGSGLPDSDDPRDVKYYWSAGAFPMNRQALQSRLAGRAELIIGDVADTCPKWSPSADAPLGVIAFDLDMYTSTMATFSLLEKERVLPRVWCYFDDIIDEPQSCLTDFLGEAAAIEDFNRMPQRQVLGDNLSRARVFGGYPIGESWHRKIYLYHRFTHPQYNISTYDRSSQEQLSLV</sequence>
<evidence type="ECO:0000313" key="2">
    <source>
        <dbReference type="Proteomes" id="UP000535182"/>
    </source>
</evidence>
<gene>
    <name evidence="1" type="ORF">HDF14_003094</name>
</gene>